<dbReference type="OrthoDB" id="671427at2759"/>
<dbReference type="PANTHER" id="PTHR47186:SF49">
    <property type="entry name" value="NB-ARC DOMAIN-CONTAINING PROTEIN"/>
    <property type="match status" value="1"/>
</dbReference>
<sequence>MLPNWMTIPALTGAFKSLMVLKLEDLPCCTKLPDALCRLPSLKTLAIINAPAIKCVGFEFQQAASPWAAGRGGGIVDTSTIAFPNLTSLCLQGLCEWEQWDWEDDMTASACAMAMPVLEELIIYNCKLNRLPPGLANSKRHASRKLFLYGLTNLTCVENFPSLLELDMFDCLELKRISGLSRLHRIRIVRCPNVEVLEGVLSLDSLLLEEATMEALPRYLRDVTPRYLELGCNKKLYESIYSDSTCERDKIRHIGKHDINCIK</sequence>
<comment type="caution">
    <text evidence="1">The sequence shown here is derived from an EMBL/GenBank/DDBJ whole genome shotgun (WGS) entry which is preliminary data.</text>
</comment>
<proteinExistence type="predicted"/>
<dbReference type="InterPro" id="IPR032675">
    <property type="entry name" value="LRR_dom_sf"/>
</dbReference>
<dbReference type="Proteomes" id="UP000636709">
    <property type="component" value="Unassembled WGS sequence"/>
</dbReference>
<evidence type="ECO:0000313" key="1">
    <source>
        <dbReference type="EMBL" id="KAF8700078.1"/>
    </source>
</evidence>
<protein>
    <submittedName>
        <fullName evidence="1">Uncharacterized protein</fullName>
    </submittedName>
</protein>
<dbReference type="AlphaFoldDB" id="A0A835BJ58"/>
<gene>
    <name evidence="1" type="ORF">HU200_034439</name>
</gene>
<evidence type="ECO:0000313" key="2">
    <source>
        <dbReference type="Proteomes" id="UP000636709"/>
    </source>
</evidence>
<accession>A0A835BJ58</accession>
<organism evidence="1 2">
    <name type="scientific">Digitaria exilis</name>
    <dbReference type="NCBI Taxonomy" id="1010633"/>
    <lineage>
        <taxon>Eukaryota</taxon>
        <taxon>Viridiplantae</taxon>
        <taxon>Streptophyta</taxon>
        <taxon>Embryophyta</taxon>
        <taxon>Tracheophyta</taxon>
        <taxon>Spermatophyta</taxon>
        <taxon>Magnoliopsida</taxon>
        <taxon>Liliopsida</taxon>
        <taxon>Poales</taxon>
        <taxon>Poaceae</taxon>
        <taxon>PACMAD clade</taxon>
        <taxon>Panicoideae</taxon>
        <taxon>Panicodae</taxon>
        <taxon>Paniceae</taxon>
        <taxon>Anthephorinae</taxon>
        <taxon>Digitaria</taxon>
    </lineage>
</organism>
<dbReference type="Gene3D" id="3.80.10.10">
    <property type="entry name" value="Ribonuclease Inhibitor"/>
    <property type="match status" value="2"/>
</dbReference>
<name>A0A835BJ58_9POAL</name>
<dbReference type="EMBL" id="JACEFO010001828">
    <property type="protein sequence ID" value="KAF8700078.1"/>
    <property type="molecule type" value="Genomic_DNA"/>
</dbReference>
<keyword evidence="2" id="KW-1185">Reference proteome</keyword>
<reference evidence="1" key="1">
    <citation type="submission" date="2020-07" db="EMBL/GenBank/DDBJ databases">
        <title>Genome sequence and genetic diversity analysis of an under-domesticated orphan crop, white fonio (Digitaria exilis).</title>
        <authorList>
            <person name="Bennetzen J.L."/>
            <person name="Chen S."/>
            <person name="Ma X."/>
            <person name="Wang X."/>
            <person name="Yssel A.E.J."/>
            <person name="Chaluvadi S.R."/>
            <person name="Johnson M."/>
            <person name="Gangashetty P."/>
            <person name="Hamidou F."/>
            <person name="Sanogo M.D."/>
            <person name="Zwaenepoel A."/>
            <person name="Wallace J."/>
            <person name="Van De Peer Y."/>
            <person name="Van Deynze A."/>
        </authorList>
    </citation>
    <scope>NUCLEOTIDE SEQUENCE</scope>
    <source>
        <tissue evidence="1">Leaves</tissue>
    </source>
</reference>
<dbReference type="PANTHER" id="PTHR47186">
    <property type="entry name" value="LEUCINE-RICH REPEAT-CONTAINING PROTEIN 57"/>
    <property type="match status" value="1"/>
</dbReference>
<dbReference type="SUPFAM" id="SSF52058">
    <property type="entry name" value="L domain-like"/>
    <property type="match status" value="1"/>
</dbReference>